<dbReference type="EMBL" id="JYJG01000502">
    <property type="protein sequence ID" value="KJK33756.1"/>
    <property type="molecule type" value="Genomic_DNA"/>
</dbReference>
<dbReference type="PATRIC" id="fig|68170.10.peg.2288"/>
<organism evidence="1 2">
    <name type="scientific">Lentzea aerocolonigenes</name>
    <name type="common">Lechevalieria aerocolonigenes</name>
    <name type="synonym">Saccharothrix aerocolonigenes</name>
    <dbReference type="NCBI Taxonomy" id="68170"/>
    <lineage>
        <taxon>Bacteria</taxon>
        <taxon>Bacillati</taxon>
        <taxon>Actinomycetota</taxon>
        <taxon>Actinomycetes</taxon>
        <taxon>Pseudonocardiales</taxon>
        <taxon>Pseudonocardiaceae</taxon>
        <taxon>Lentzea</taxon>
    </lineage>
</organism>
<gene>
    <name evidence="1" type="ORF">UK23_44860</name>
</gene>
<dbReference type="AlphaFoldDB" id="A0A0F0GGE2"/>
<protein>
    <submittedName>
        <fullName evidence="1">Uncharacterized protein</fullName>
    </submittedName>
</protein>
<evidence type="ECO:0000313" key="1">
    <source>
        <dbReference type="EMBL" id="KJK33756.1"/>
    </source>
</evidence>
<dbReference type="Proteomes" id="UP000033393">
    <property type="component" value="Unassembled WGS sequence"/>
</dbReference>
<comment type="caution">
    <text evidence="1">The sequence shown here is derived from an EMBL/GenBank/DDBJ whole genome shotgun (WGS) entry which is preliminary data.</text>
</comment>
<proteinExistence type="predicted"/>
<accession>A0A0F0GGE2</accession>
<sequence length="66" mass="5543">MGAGGRGAAGFGPGMAFGAAGAADVLSAAAGLDSAGAAGAAAAAGAGALGFGADGLGADGFEDLAS</sequence>
<name>A0A0F0GGE2_LENAE</name>
<reference evidence="1 2" key="1">
    <citation type="submission" date="2015-02" db="EMBL/GenBank/DDBJ databases">
        <authorList>
            <person name="Ju K.-S."/>
            <person name="Doroghazi J.R."/>
            <person name="Metcalf W."/>
        </authorList>
    </citation>
    <scope>NUCLEOTIDE SEQUENCE [LARGE SCALE GENOMIC DNA]</scope>
    <source>
        <strain evidence="1 2">NRRL B-16140</strain>
    </source>
</reference>
<keyword evidence="2" id="KW-1185">Reference proteome</keyword>
<evidence type="ECO:0000313" key="2">
    <source>
        <dbReference type="Proteomes" id="UP000033393"/>
    </source>
</evidence>